<proteinExistence type="predicted"/>
<dbReference type="Proteomes" id="UP000094769">
    <property type="component" value="Unassembled WGS sequence"/>
</dbReference>
<organism evidence="2 3">
    <name type="scientific">Candidatus Thiodiazotropha endolucinida</name>
    <dbReference type="NCBI Taxonomy" id="1655433"/>
    <lineage>
        <taxon>Bacteria</taxon>
        <taxon>Pseudomonadati</taxon>
        <taxon>Pseudomonadota</taxon>
        <taxon>Gammaproteobacteria</taxon>
        <taxon>Chromatiales</taxon>
        <taxon>Sedimenticolaceae</taxon>
        <taxon>Candidatus Thiodiazotropha</taxon>
    </lineage>
</organism>
<comment type="caution">
    <text evidence="2">The sequence shown here is derived from an EMBL/GenBank/DDBJ whole genome shotgun (WGS) entry which is preliminary data.</text>
</comment>
<feature type="chain" id="PRO_5030782751" evidence="1">
    <location>
        <begin position="29"/>
        <end position="222"/>
    </location>
</feature>
<dbReference type="OrthoDB" id="5772903at2"/>
<gene>
    <name evidence="2" type="ORF">CODIS_01490</name>
</gene>
<name>A0A7Z1AHZ1_9GAMM</name>
<evidence type="ECO:0000313" key="3">
    <source>
        <dbReference type="Proteomes" id="UP000094769"/>
    </source>
</evidence>
<evidence type="ECO:0000313" key="2">
    <source>
        <dbReference type="EMBL" id="ODJ89589.1"/>
    </source>
</evidence>
<keyword evidence="3" id="KW-1185">Reference proteome</keyword>
<protein>
    <submittedName>
        <fullName evidence="2">Uncharacterized protein</fullName>
    </submittedName>
</protein>
<dbReference type="RefSeq" id="WP_069120420.1">
    <property type="nucleotide sequence ID" value="NZ_MARB01000001.1"/>
</dbReference>
<feature type="signal peptide" evidence="1">
    <location>
        <begin position="1"/>
        <end position="28"/>
    </location>
</feature>
<sequence>MHRFRRTTIHSWIWLIPLLFMNLPDSQAATSPANIMSKAMIAMMDTMGELAHRFKGDTDWDFDISSSPDWYGWGGSPWDKPGRGYYPGYSAPAPGLGPYTYSAPGFDGHPMRRLAPRPKSPMTRKSILDGIWIGRGGEIVLVMYGHFRIYANAEVYRDGRYRIVGNKLLMLDPETELVQEYDYALDNGRMIMRGESGDFLYFKQLPIPIPPYILIEGIKSPK</sequence>
<reference evidence="2 3" key="1">
    <citation type="submission" date="2016-06" db="EMBL/GenBank/DDBJ databases">
        <title>Genome sequence of endosymbiont of Candidatus Endolucinida thiodiazotropha.</title>
        <authorList>
            <person name="Poehlein A."/>
            <person name="Koenig S."/>
            <person name="Heiden S.E."/>
            <person name="Thuermer A."/>
            <person name="Voget S."/>
            <person name="Daniel R."/>
            <person name="Markert S."/>
            <person name="Gros O."/>
            <person name="Schweder T."/>
        </authorList>
    </citation>
    <scope>NUCLEOTIDE SEQUENCE [LARGE SCALE GENOMIC DNA]</scope>
    <source>
        <strain evidence="2 3">COS</strain>
    </source>
</reference>
<keyword evidence="1" id="KW-0732">Signal</keyword>
<dbReference type="AlphaFoldDB" id="A0A7Z1AHZ1"/>
<dbReference type="EMBL" id="MARB01000001">
    <property type="protein sequence ID" value="ODJ89589.1"/>
    <property type="molecule type" value="Genomic_DNA"/>
</dbReference>
<evidence type="ECO:0000256" key="1">
    <source>
        <dbReference type="SAM" id="SignalP"/>
    </source>
</evidence>
<accession>A0A7Z1AHZ1</accession>